<evidence type="ECO:0000313" key="1">
    <source>
        <dbReference type="EMBL" id="KER21703.1"/>
    </source>
</evidence>
<accession>A0A074Z3U0</accession>
<dbReference type="Proteomes" id="UP000054324">
    <property type="component" value="Unassembled WGS sequence"/>
</dbReference>
<dbReference type="CTD" id="20324199"/>
<evidence type="ECO:0000313" key="2">
    <source>
        <dbReference type="Proteomes" id="UP000054324"/>
    </source>
</evidence>
<organism evidence="1 2">
    <name type="scientific">Opisthorchis viverrini</name>
    <name type="common">Southeast Asian liver fluke</name>
    <dbReference type="NCBI Taxonomy" id="6198"/>
    <lineage>
        <taxon>Eukaryota</taxon>
        <taxon>Metazoa</taxon>
        <taxon>Spiralia</taxon>
        <taxon>Lophotrochozoa</taxon>
        <taxon>Platyhelminthes</taxon>
        <taxon>Trematoda</taxon>
        <taxon>Digenea</taxon>
        <taxon>Opisthorchiida</taxon>
        <taxon>Opisthorchiata</taxon>
        <taxon>Opisthorchiidae</taxon>
        <taxon>Opisthorchis</taxon>
    </lineage>
</organism>
<protein>
    <submittedName>
        <fullName evidence="1">Uncharacterized protein</fullName>
    </submittedName>
</protein>
<gene>
    <name evidence="1" type="ORF">T265_10031</name>
</gene>
<dbReference type="RefSeq" id="XP_009174543.1">
    <property type="nucleotide sequence ID" value="XM_009176279.1"/>
</dbReference>
<name>A0A074Z3U0_OPIVI</name>
<dbReference type="AlphaFoldDB" id="A0A074Z3U0"/>
<proteinExistence type="predicted"/>
<reference evidence="1 2" key="1">
    <citation type="submission" date="2013-11" db="EMBL/GenBank/DDBJ databases">
        <title>Opisthorchis viverrini - life in the bile duct.</title>
        <authorList>
            <person name="Young N.D."/>
            <person name="Nagarajan N."/>
            <person name="Lin S.J."/>
            <person name="Korhonen P.K."/>
            <person name="Jex A.R."/>
            <person name="Hall R.S."/>
            <person name="Safavi-Hemami H."/>
            <person name="Kaewkong W."/>
            <person name="Bertrand D."/>
            <person name="Gao S."/>
            <person name="Seet Q."/>
            <person name="Wongkham S."/>
            <person name="Teh B.T."/>
            <person name="Wongkham C."/>
            <person name="Intapan P.M."/>
            <person name="Maleewong W."/>
            <person name="Yang X."/>
            <person name="Hu M."/>
            <person name="Wang Z."/>
            <person name="Hofmann A."/>
            <person name="Sternberg P.W."/>
            <person name="Tan P."/>
            <person name="Wang J."/>
            <person name="Gasser R.B."/>
        </authorList>
    </citation>
    <scope>NUCLEOTIDE SEQUENCE [LARGE SCALE GENOMIC DNA]</scope>
</reference>
<dbReference type="KEGG" id="ovi:T265_10031"/>
<keyword evidence="2" id="KW-1185">Reference proteome</keyword>
<sequence>MMFNIILSATAGLEELERMKILCNIQSIQSSLVFVARPSTVGAGGIIEATGKYLIIWSLQEDEGTYAGRLQAAITSMIKLSAITAKGCAIIIAEWAAK</sequence>
<dbReference type="EMBL" id="KL596946">
    <property type="protein sequence ID" value="KER21703.1"/>
    <property type="molecule type" value="Genomic_DNA"/>
</dbReference>
<dbReference type="GeneID" id="20324199"/>